<keyword evidence="8" id="KW-0472">Membrane</keyword>
<dbReference type="PROSITE" id="PS50893">
    <property type="entry name" value="ABC_TRANSPORTER_2"/>
    <property type="match status" value="1"/>
</dbReference>
<evidence type="ECO:0000256" key="3">
    <source>
        <dbReference type="ARBA" id="ARBA00022475"/>
    </source>
</evidence>
<dbReference type="SMART" id="SM00930">
    <property type="entry name" value="NIL"/>
    <property type="match status" value="1"/>
</dbReference>
<dbReference type="AlphaFoldDB" id="C7QZS1"/>
<dbReference type="Pfam" id="PF00005">
    <property type="entry name" value="ABC_tran"/>
    <property type="match status" value="1"/>
</dbReference>
<accession>C7QZS1</accession>
<keyword evidence="4" id="KW-0547">Nucleotide-binding</keyword>
<dbReference type="CDD" id="cd03258">
    <property type="entry name" value="ABC_MetN_methionine_transporter"/>
    <property type="match status" value="1"/>
</dbReference>
<keyword evidence="6" id="KW-1278">Translocase</keyword>
<gene>
    <name evidence="12" type="ordered locus">Jden_0412</name>
</gene>
<comment type="subunit">
    <text evidence="10">Homodimer. Forms a membrane-associated complex with FtsX.</text>
</comment>
<dbReference type="SUPFAM" id="SSF55021">
    <property type="entry name" value="ACT-like"/>
    <property type="match status" value="1"/>
</dbReference>
<dbReference type="GO" id="GO:0016887">
    <property type="term" value="F:ATP hydrolysis activity"/>
    <property type="evidence" value="ECO:0007669"/>
    <property type="project" value="InterPro"/>
</dbReference>
<organism evidence="12 13">
    <name type="scientific">Jonesia denitrificans (strain ATCC 14870 / DSM 20603 / BCRC 15368 / CIP 55.134 / JCM 11481 / NBRC 15587 / NCTC 10816 / Prevot 55134)</name>
    <name type="common">Listeria denitrificans</name>
    <dbReference type="NCBI Taxonomy" id="471856"/>
    <lineage>
        <taxon>Bacteria</taxon>
        <taxon>Bacillati</taxon>
        <taxon>Actinomycetota</taxon>
        <taxon>Actinomycetes</taxon>
        <taxon>Micrococcales</taxon>
        <taxon>Jonesiaceae</taxon>
        <taxon>Jonesia</taxon>
    </lineage>
</organism>
<evidence type="ECO:0000256" key="5">
    <source>
        <dbReference type="ARBA" id="ARBA00022840"/>
    </source>
</evidence>
<dbReference type="InterPro" id="IPR018449">
    <property type="entry name" value="NIL_domain"/>
</dbReference>
<evidence type="ECO:0000256" key="9">
    <source>
        <dbReference type="ARBA" id="ARBA00054718"/>
    </source>
</evidence>
<keyword evidence="5" id="KW-0067">ATP-binding</keyword>
<sequence length="367" mass="39778">MNMSTPIVEFVNAKKQFRGKKSTVTAVDDVTLTVDKGEVFGVIGYSGAGKSTLVRMINALEPATGGQVVVLGRDVSALKESELRQLRLEIGMIFQQFNLLQSRSVAANVAYPLEVAGVGRAERARRVAELLEFVGLSDKAKAVPSQLSGGQKQRVGIARALATNPTLLLADEATSALDPETTADVLGLLRRVNEELGITVIVITHEMDVVKAICDRVAVMEQGKVVEVGEVYQVFSHPEHRATRRFVSSAIKDRPDADVLARLRERHREHLITVYVHEDGGQGDRITDLLVRHGVRGGIIYGGISEVKQRPFGSLTWGLEGEPEAIAGFIADVRQYTHVVDLGTAENPLDGFGHADFVAAPEEGDRA</sequence>
<dbReference type="InterPro" id="IPR045865">
    <property type="entry name" value="ACT-like_dom_sf"/>
</dbReference>
<evidence type="ECO:0000256" key="1">
    <source>
        <dbReference type="ARBA" id="ARBA00005417"/>
    </source>
</evidence>
<dbReference type="PROSITE" id="PS00211">
    <property type="entry name" value="ABC_TRANSPORTER_1"/>
    <property type="match status" value="1"/>
</dbReference>
<dbReference type="PANTHER" id="PTHR43166">
    <property type="entry name" value="AMINO ACID IMPORT ATP-BINDING PROTEIN"/>
    <property type="match status" value="1"/>
</dbReference>
<dbReference type="SMART" id="SM00382">
    <property type="entry name" value="AAA"/>
    <property type="match status" value="1"/>
</dbReference>
<dbReference type="eggNOG" id="COG1135">
    <property type="taxonomic scope" value="Bacteria"/>
</dbReference>
<dbReference type="Pfam" id="PF09383">
    <property type="entry name" value="NIL"/>
    <property type="match status" value="1"/>
</dbReference>
<dbReference type="Proteomes" id="UP000000628">
    <property type="component" value="Chromosome"/>
</dbReference>
<dbReference type="HOGENOM" id="CLU_000604_1_3_11"/>
<feature type="domain" description="ABC transporter" evidence="11">
    <location>
        <begin position="8"/>
        <end position="247"/>
    </location>
</feature>
<dbReference type="KEGG" id="jde:Jden_0412"/>
<dbReference type="PANTHER" id="PTHR43166:SF30">
    <property type="entry name" value="METHIONINE IMPORT ATP-BINDING PROTEIN METN"/>
    <property type="match status" value="1"/>
</dbReference>
<dbReference type="Gene3D" id="3.30.70.260">
    <property type="match status" value="1"/>
</dbReference>
<comment type="function">
    <text evidence="9">Part of the ABC transporter FtsEX involved in cellular division. Has ATPase activity.</text>
</comment>
<keyword evidence="13" id="KW-1185">Reference proteome</keyword>
<dbReference type="InterPro" id="IPR003593">
    <property type="entry name" value="AAA+_ATPase"/>
</dbReference>
<evidence type="ECO:0000256" key="7">
    <source>
        <dbReference type="ARBA" id="ARBA00022970"/>
    </source>
</evidence>
<evidence type="ECO:0000256" key="2">
    <source>
        <dbReference type="ARBA" id="ARBA00022448"/>
    </source>
</evidence>
<evidence type="ECO:0000313" key="12">
    <source>
        <dbReference type="EMBL" id="ACV08077.1"/>
    </source>
</evidence>
<reference evidence="12 13" key="1">
    <citation type="journal article" date="2009" name="Stand. Genomic Sci.">
        <title>Complete genome sequence of Jonesia denitrificans type strain (Prevot 55134).</title>
        <authorList>
            <person name="Pukall R."/>
            <person name="Gehrich-Schroter G."/>
            <person name="Lapidus A."/>
            <person name="Nolan M."/>
            <person name="Glavina Del Rio T."/>
            <person name="Lucas S."/>
            <person name="Chen F."/>
            <person name="Tice H."/>
            <person name="Pitluck S."/>
            <person name="Cheng J.F."/>
            <person name="Copeland A."/>
            <person name="Saunders E."/>
            <person name="Brettin T."/>
            <person name="Detter J.C."/>
            <person name="Bruce D."/>
            <person name="Goodwin L."/>
            <person name="Pati A."/>
            <person name="Ivanova N."/>
            <person name="Mavromatis K."/>
            <person name="Ovchinnikova G."/>
            <person name="Chen A."/>
            <person name="Palaniappan K."/>
            <person name="Land M."/>
            <person name="Hauser L."/>
            <person name="Chang Y.J."/>
            <person name="Jeffries C.D."/>
            <person name="Chain P."/>
            <person name="Goker M."/>
            <person name="Bristow J."/>
            <person name="Eisen J.A."/>
            <person name="Markowitz V."/>
            <person name="Hugenholtz P."/>
            <person name="Kyrpides N.C."/>
            <person name="Klenk H.P."/>
            <person name="Han C."/>
        </authorList>
    </citation>
    <scope>NUCLEOTIDE SEQUENCE [LARGE SCALE GENOMIC DNA]</scope>
    <source>
        <strain evidence="13">ATCC 14870 / DSM 20603 / BCRC 15368 / CIP 55.134 / JCM 11481 / NBRC 15587 / NCTC 10816 / Prevot 55134</strain>
    </source>
</reference>
<dbReference type="InterPro" id="IPR041701">
    <property type="entry name" value="MetN_ABC"/>
</dbReference>
<evidence type="ECO:0000256" key="4">
    <source>
        <dbReference type="ARBA" id="ARBA00022741"/>
    </source>
</evidence>
<keyword evidence="7" id="KW-0029">Amino-acid transport</keyword>
<dbReference type="InterPro" id="IPR050086">
    <property type="entry name" value="MetN_ABC_transporter-like"/>
</dbReference>
<dbReference type="InterPro" id="IPR003439">
    <property type="entry name" value="ABC_transporter-like_ATP-bd"/>
</dbReference>
<protein>
    <submittedName>
        <fullName evidence="12">ABC transporter related</fullName>
    </submittedName>
</protein>
<keyword evidence="2" id="KW-0813">Transport</keyword>
<proteinExistence type="inferred from homology"/>
<dbReference type="InterPro" id="IPR027417">
    <property type="entry name" value="P-loop_NTPase"/>
</dbReference>
<dbReference type="GO" id="GO:0006865">
    <property type="term" value="P:amino acid transport"/>
    <property type="evidence" value="ECO:0007669"/>
    <property type="project" value="UniProtKB-KW"/>
</dbReference>
<evidence type="ECO:0000256" key="8">
    <source>
        <dbReference type="ARBA" id="ARBA00023136"/>
    </source>
</evidence>
<evidence type="ECO:0000313" key="13">
    <source>
        <dbReference type="Proteomes" id="UP000000628"/>
    </source>
</evidence>
<evidence type="ECO:0000256" key="10">
    <source>
        <dbReference type="ARBA" id="ARBA00063837"/>
    </source>
</evidence>
<dbReference type="Gene3D" id="3.40.50.300">
    <property type="entry name" value="P-loop containing nucleotide triphosphate hydrolases"/>
    <property type="match status" value="1"/>
</dbReference>
<comment type="similarity">
    <text evidence="1">Belongs to the ABC transporter superfamily.</text>
</comment>
<dbReference type="InterPro" id="IPR017871">
    <property type="entry name" value="ABC_transporter-like_CS"/>
</dbReference>
<dbReference type="FunFam" id="3.40.50.300:FF:000056">
    <property type="entry name" value="Cell division ATP-binding protein FtsE"/>
    <property type="match status" value="1"/>
</dbReference>
<evidence type="ECO:0000259" key="11">
    <source>
        <dbReference type="PROSITE" id="PS50893"/>
    </source>
</evidence>
<dbReference type="SUPFAM" id="SSF52540">
    <property type="entry name" value="P-loop containing nucleoside triphosphate hydrolases"/>
    <property type="match status" value="1"/>
</dbReference>
<name>C7QZS1_JONDD</name>
<dbReference type="GO" id="GO:0005524">
    <property type="term" value="F:ATP binding"/>
    <property type="evidence" value="ECO:0007669"/>
    <property type="project" value="UniProtKB-KW"/>
</dbReference>
<keyword evidence="3" id="KW-1003">Cell membrane</keyword>
<dbReference type="GO" id="GO:0005886">
    <property type="term" value="C:plasma membrane"/>
    <property type="evidence" value="ECO:0007669"/>
    <property type="project" value="UniProtKB-ARBA"/>
</dbReference>
<evidence type="ECO:0000256" key="6">
    <source>
        <dbReference type="ARBA" id="ARBA00022967"/>
    </source>
</evidence>
<dbReference type="STRING" id="471856.Jden_0412"/>
<dbReference type="EMBL" id="CP001706">
    <property type="protein sequence ID" value="ACV08077.1"/>
    <property type="molecule type" value="Genomic_DNA"/>
</dbReference>